<organism evidence="1 2">
    <name type="scientific">Aspergillus costaricaensis CBS 115574</name>
    <dbReference type="NCBI Taxonomy" id="1448317"/>
    <lineage>
        <taxon>Eukaryota</taxon>
        <taxon>Fungi</taxon>
        <taxon>Dikarya</taxon>
        <taxon>Ascomycota</taxon>
        <taxon>Pezizomycotina</taxon>
        <taxon>Eurotiomycetes</taxon>
        <taxon>Eurotiomycetidae</taxon>
        <taxon>Eurotiales</taxon>
        <taxon>Aspergillaceae</taxon>
        <taxon>Aspergillus</taxon>
        <taxon>Aspergillus subgen. Circumdati</taxon>
    </lineage>
</organism>
<name>A0ACD1I4X6_9EURO</name>
<dbReference type="Proteomes" id="UP000249748">
    <property type="component" value="Unassembled WGS sequence"/>
</dbReference>
<accession>A0ACD1I4X6</accession>
<evidence type="ECO:0000313" key="2">
    <source>
        <dbReference type="Proteomes" id="UP000249748"/>
    </source>
</evidence>
<evidence type="ECO:0000313" key="1">
    <source>
        <dbReference type="EMBL" id="RAK85553.1"/>
    </source>
</evidence>
<reference evidence="1" key="1">
    <citation type="submission" date="2018-02" db="EMBL/GenBank/DDBJ databases">
        <title>The genomes of Aspergillus section Nigri reveals drivers in fungal speciation.</title>
        <authorList>
            <consortium name="DOE Joint Genome Institute"/>
            <person name="Vesth T.C."/>
            <person name="Nybo J."/>
            <person name="Theobald S."/>
            <person name="Brandl J."/>
            <person name="Frisvad J.C."/>
            <person name="Nielsen K.F."/>
            <person name="Lyhne E.K."/>
            <person name="Kogle M.E."/>
            <person name="Kuo A."/>
            <person name="Riley R."/>
            <person name="Clum A."/>
            <person name="Nolan M."/>
            <person name="Lipzen A."/>
            <person name="Salamov A."/>
            <person name="Henrissat B."/>
            <person name="Wiebenga A."/>
            <person name="De vries R.P."/>
            <person name="Grigoriev I.V."/>
            <person name="Mortensen U.H."/>
            <person name="Andersen M.R."/>
            <person name="Baker S.E."/>
        </authorList>
    </citation>
    <scope>NUCLEOTIDE SEQUENCE</scope>
    <source>
        <strain evidence="1">CBS 115574</strain>
    </source>
</reference>
<gene>
    <name evidence="1" type="ORF">BO79DRAFT_289837</name>
</gene>
<keyword evidence="2" id="KW-1185">Reference proteome</keyword>
<proteinExistence type="predicted"/>
<dbReference type="EMBL" id="KZ824565">
    <property type="protein sequence ID" value="RAK85553.1"/>
    <property type="molecule type" value="Genomic_DNA"/>
</dbReference>
<sequence>MPHQVLSGFLHHVLLVSGSYCQPRPGQLCCHTNTFLGVFACQLMTGGYPATSISLGSVFSVGWIVENHFRLSIALAYRALWKDLTFSILEYRINPAWGVAQSTQTCHTVVGIRSARDFQRQSIPLPRFMTHSLFSPRRAIAGRSQMAEQEVEAAVDVVTRTIVDKLARIMALSVQEIDPQRSLGSYEVDSLVTVDLRTWFGREVGVSMGSGEPLAELAMTQLARQAADGSQFLPAELGRISGANPSIRCPFEEYERILEKNPILAVTGCTEKFCQAGRLIHSAESKVGENRPVEVVQNEAVAFLWQLWQEGIYTEDRYLERRAQVLEEIAQSTKTAIVWDQEYKRVGKTCIWTQSAEELRYGLRLVASTTGSGAFPANGADFANALGHFRHTLKVDFSRVRLSVFGVGDSACPNSNAATITGYDYFHHLNILPIAGGLIKADVASEALPLRMFNRWSDAVESALMGGKGELTSDPEEAFVTHAGVLRNFREVVTSKASSRTHDGLILLTLDGIECAEMTHLRILPTNSSSHVSRAIIALGITDPQQLIPFSGEGLQSCSYKAFFTNFVDREERNKVPSWAAEVDKNGERENESILVRLEKLSDIIEPSQLTQGFRHKICLACPLIKPRAYSVASSSRYIGEKKVELLIQPQQQGRFSDISLSSLQPGGSVVYAVVPASPASFLLAVQKPLVIITTGSGFAPVRSLLQQRIQTAQEWGGHSSTTHPFHTAPISLFAGFRPVGENLFHAVVHLAQRHRVLDLACLVPRNREKKRIQGFLLDKRNEIRTKLVEQDGYVYACGSAAMAEGVQANLSKVLVRNVKQIMGDIYVEEVF</sequence>
<protein>
    <submittedName>
        <fullName evidence="1">Uncharacterized protein</fullName>
    </submittedName>
</protein>